<evidence type="ECO:0000313" key="11">
    <source>
        <dbReference type="EMBL" id="CAF1518690.1"/>
    </source>
</evidence>
<feature type="binding site" evidence="8">
    <location>
        <position position="46"/>
    </location>
    <ligand>
        <name>Zn(2+)</name>
        <dbReference type="ChEBI" id="CHEBI:29105"/>
    </ligand>
</feature>
<dbReference type="Pfam" id="PF04502">
    <property type="entry name" value="Saf4_Yju2"/>
    <property type="match status" value="1"/>
</dbReference>
<comment type="subunit">
    <text evidence="8">Component of the spliceosome. Present in the activated B complex, the catalytically activated B* complex which catalyzes the branching, the catalytic step 1 C complex catalyzing the exon ligation, and the postcatalytic P complex containing the ligated exons (mRNA) and the excised lariat intron.</text>
</comment>
<name>A0A815JXK3_ADIRI</name>
<evidence type="ECO:0000256" key="2">
    <source>
        <dbReference type="ARBA" id="ARBA00022664"/>
    </source>
</evidence>
<evidence type="ECO:0000256" key="8">
    <source>
        <dbReference type="HAMAP-Rule" id="MF_03226"/>
    </source>
</evidence>
<feature type="compositionally biased region" description="Polar residues" evidence="9">
    <location>
        <begin position="185"/>
        <end position="194"/>
    </location>
</feature>
<feature type="binding site" evidence="8">
    <location>
        <position position="84"/>
    </location>
    <ligand>
        <name>Zn(2+)</name>
        <dbReference type="ChEBI" id="CHEBI:29105"/>
    </ligand>
</feature>
<dbReference type="PANTHER" id="PTHR12111">
    <property type="entry name" value="SPLICING FACTOR YJU2"/>
    <property type="match status" value="1"/>
</dbReference>
<evidence type="ECO:0000256" key="6">
    <source>
        <dbReference type="ARBA" id="ARBA00023187"/>
    </source>
</evidence>
<evidence type="ECO:0000256" key="7">
    <source>
        <dbReference type="ARBA" id="ARBA00023242"/>
    </source>
</evidence>
<comment type="subcellular location">
    <subcellularLocation>
        <location evidence="1 8">Nucleus</location>
    </subcellularLocation>
</comment>
<keyword evidence="2" id="KW-0507">mRNA processing</keyword>
<evidence type="ECO:0000313" key="10">
    <source>
        <dbReference type="EMBL" id="CAF1385825.1"/>
    </source>
</evidence>
<feature type="binding site" evidence="8">
    <location>
        <position position="43"/>
    </location>
    <ligand>
        <name>Zn(2+)</name>
        <dbReference type="ChEBI" id="CHEBI:29105"/>
    </ligand>
</feature>
<organism evidence="10 13">
    <name type="scientific">Adineta ricciae</name>
    <name type="common">Rotifer</name>
    <dbReference type="NCBI Taxonomy" id="249248"/>
    <lineage>
        <taxon>Eukaryota</taxon>
        <taxon>Metazoa</taxon>
        <taxon>Spiralia</taxon>
        <taxon>Gnathifera</taxon>
        <taxon>Rotifera</taxon>
        <taxon>Eurotatoria</taxon>
        <taxon>Bdelloidea</taxon>
        <taxon>Adinetida</taxon>
        <taxon>Adinetidae</taxon>
        <taxon>Adineta</taxon>
    </lineage>
</organism>
<dbReference type="HAMAP" id="MF_03226">
    <property type="entry name" value="YJU2"/>
    <property type="match status" value="1"/>
</dbReference>
<dbReference type="Proteomes" id="UP000663828">
    <property type="component" value="Unassembled WGS sequence"/>
</dbReference>
<evidence type="ECO:0000313" key="13">
    <source>
        <dbReference type="Proteomes" id="UP000663852"/>
    </source>
</evidence>
<keyword evidence="3 8" id="KW-0479">Metal-binding</keyword>
<dbReference type="OrthoDB" id="674963at2759"/>
<keyword evidence="6" id="KW-0508">mRNA splicing</keyword>
<feature type="binding site" evidence="8">
    <location>
        <position position="81"/>
    </location>
    <ligand>
        <name>Zn(2+)</name>
        <dbReference type="ChEBI" id="CHEBI:29105"/>
    </ligand>
</feature>
<dbReference type="AlphaFoldDB" id="A0A815JXK3"/>
<keyword evidence="5 8" id="KW-0862">Zinc</keyword>
<comment type="similarity">
    <text evidence="8">Belongs to the CWC16 family. YJU2 subfamily.</text>
</comment>
<evidence type="ECO:0000256" key="5">
    <source>
        <dbReference type="ARBA" id="ARBA00022833"/>
    </source>
</evidence>
<evidence type="ECO:0000313" key="12">
    <source>
        <dbReference type="Proteomes" id="UP000663828"/>
    </source>
</evidence>
<dbReference type="PANTHER" id="PTHR12111:SF1">
    <property type="entry name" value="SPLICING FACTOR YJU2"/>
    <property type="match status" value="1"/>
</dbReference>
<dbReference type="InterPro" id="IPR007590">
    <property type="entry name" value="Saf4/Yju2"/>
</dbReference>
<dbReference type="InterPro" id="IPR043701">
    <property type="entry name" value="Yju2"/>
</dbReference>
<dbReference type="EMBL" id="CAJNOR010004651">
    <property type="protein sequence ID" value="CAF1518690.1"/>
    <property type="molecule type" value="Genomic_DNA"/>
</dbReference>
<feature type="region of interest" description="Disordered" evidence="9">
    <location>
        <begin position="170"/>
        <end position="200"/>
    </location>
</feature>
<accession>A0A815JXK3</accession>
<keyword evidence="7 8" id="KW-0539">Nucleus</keyword>
<evidence type="ECO:0000256" key="1">
    <source>
        <dbReference type="ARBA" id="ARBA00004123"/>
    </source>
</evidence>
<dbReference type="Proteomes" id="UP000663852">
    <property type="component" value="Unassembled WGS sequence"/>
</dbReference>
<dbReference type="GO" id="GO:0046872">
    <property type="term" value="F:metal ion binding"/>
    <property type="evidence" value="ECO:0007669"/>
    <property type="project" value="UniProtKB-KW"/>
</dbReference>
<keyword evidence="12" id="KW-1185">Reference proteome</keyword>
<comment type="caution">
    <text evidence="10">The sequence shown here is derived from an EMBL/GenBank/DDBJ whole genome shotgun (WGS) entry which is preliminary data.</text>
</comment>
<proteinExistence type="inferred from homology"/>
<keyword evidence="4 8" id="KW-0747">Spliceosome</keyword>
<gene>
    <name evidence="10" type="ORF">EDS130_LOCUS35193</name>
    <name evidence="11" type="ORF">XAT740_LOCUS40660</name>
</gene>
<dbReference type="GO" id="GO:0071006">
    <property type="term" value="C:U2-type catalytic step 1 spliceosome"/>
    <property type="evidence" value="ECO:0007669"/>
    <property type="project" value="UniProtKB-UniRule"/>
</dbReference>
<evidence type="ECO:0000256" key="9">
    <source>
        <dbReference type="SAM" id="MobiDB-lite"/>
    </source>
</evidence>
<comment type="function">
    <text evidence="8">Part of the spliceosome which catalyzes two sequential transesterification reactions, first the excision of the non-coding intron from pre-mRNA and then the ligation of the coding exons to form the mature mRNA. Plays a role in stabilizing the structure of the spliceosome catalytic core and docking of the branch helix into the active site, producing 5'-exon and lariat intron-3'-intermediates.</text>
</comment>
<dbReference type="GO" id="GO:0000349">
    <property type="term" value="P:generation of catalytic spliceosome for first transesterification step"/>
    <property type="evidence" value="ECO:0007669"/>
    <property type="project" value="UniProtKB-UniRule"/>
</dbReference>
<dbReference type="EMBL" id="CAJNOJ010000305">
    <property type="protein sequence ID" value="CAF1385825.1"/>
    <property type="molecule type" value="Genomic_DNA"/>
</dbReference>
<sequence>MSERKVLNKYYSSNFNPSKIPCVKRKENNSFEVRLMVPFHIRCETCGEYIYRATKLNARKEDAIGETYLNDIQIYRFYIRCTKCLREITFKTDPKNNDYELEHGATRLFQPTRSTPDEKEDLDRMMLLEKRTRDSRREMADIQELEDIIEFKNRRANIDLEQILNEKHNRQKQFEQEEDEAESRQAFNKSVSSPDQDDIQSEEVLMHIKKRKTTISFDQSNNTKQKARKEISSMIIRKKPASITKNIH</sequence>
<reference evidence="10" key="1">
    <citation type="submission" date="2021-02" db="EMBL/GenBank/DDBJ databases">
        <authorList>
            <person name="Nowell W R."/>
        </authorList>
    </citation>
    <scope>NUCLEOTIDE SEQUENCE</scope>
</reference>
<evidence type="ECO:0000256" key="3">
    <source>
        <dbReference type="ARBA" id="ARBA00022723"/>
    </source>
</evidence>
<evidence type="ECO:0000256" key="4">
    <source>
        <dbReference type="ARBA" id="ARBA00022728"/>
    </source>
</evidence>
<protein>
    <recommendedName>
        <fullName evidence="8">Splicing factor YJU2</fullName>
    </recommendedName>
</protein>